<sequence length="303" mass="34597">MELRHIRYFKAVAEEKNFTKAAEKLAIAQPPLSRQIQDLEAELGTPLFIRSPHKVTLTEEGELFLQYASQILDLVNRSEEELKEMKEGLQGTLYIASVEGCGPRLFAEWIATFQKKHPHVQYNLWNGNTDDVNSRVAKGLCEIAMITAPYNTEEFHVLPVYEEPWVAVIQKGHLLYSEENAPVKPKELLPYDLLIPSRESRKGEIDKWFEKTGQMPVIRGRVAHMMNAYELSLHGVGISIYPASISALIRDRDVCVRQVDHPDAHASYALIWKRNHTLSHVAEEFIQSVQEISLLTRGITELK</sequence>
<dbReference type="Pfam" id="PF00126">
    <property type="entry name" value="HTH_1"/>
    <property type="match status" value="1"/>
</dbReference>
<evidence type="ECO:0000256" key="2">
    <source>
        <dbReference type="ARBA" id="ARBA00023015"/>
    </source>
</evidence>
<accession>A0ABT2T1A4</accession>
<comment type="similarity">
    <text evidence="1">Belongs to the LysR transcriptional regulatory family.</text>
</comment>
<keyword evidence="2" id="KW-0805">Transcription regulation</keyword>
<dbReference type="InterPro" id="IPR000847">
    <property type="entry name" value="LysR_HTH_N"/>
</dbReference>
<dbReference type="InterPro" id="IPR036390">
    <property type="entry name" value="WH_DNA-bd_sf"/>
</dbReference>
<evidence type="ECO:0000313" key="6">
    <source>
        <dbReference type="EMBL" id="MCU6743727.1"/>
    </source>
</evidence>
<dbReference type="InterPro" id="IPR036388">
    <property type="entry name" value="WH-like_DNA-bd_sf"/>
</dbReference>
<feature type="domain" description="HTH lysR-type" evidence="5">
    <location>
        <begin position="1"/>
        <end position="58"/>
    </location>
</feature>
<reference evidence="6 7" key="1">
    <citation type="journal article" date="2021" name="ISME Commun">
        <title>Automated analysis of genomic sequences facilitates high-throughput and comprehensive description of bacteria.</title>
        <authorList>
            <person name="Hitch T.C.A."/>
        </authorList>
    </citation>
    <scope>NUCLEOTIDE SEQUENCE [LARGE SCALE GENOMIC DNA]</scope>
    <source>
        <strain evidence="6 7">Sanger_18</strain>
    </source>
</reference>
<comment type="caution">
    <text evidence="6">The sequence shown here is derived from an EMBL/GenBank/DDBJ whole genome shotgun (WGS) entry which is preliminary data.</text>
</comment>
<protein>
    <submittedName>
        <fullName evidence="6">LysR family transcriptional regulator</fullName>
    </submittedName>
</protein>
<dbReference type="CDD" id="cd05466">
    <property type="entry name" value="PBP2_LTTR_substrate"/>
    <property type="match status" value="1"/>
</dbReference>
<dbReference type="PRINTS" id="PR00039">
    <property type="entry name" value="HTHLYSR"/>
</dbReference>
<evidence type="ECO:0000256" key="3">
    <source>
        <dbReference type="ARBA" id="ARBA00023125"/>
    </source>
</evidence>
<name>A0ABT2T1A4_9FIRM</name>
<dbReference type="SUPFAM" id="SSF53850">
    <property type="entry name" value="Periplasmic binding protein-like II"/>
    <property type="match status" value="1"/>
</dbReference>
<keyword evidence="7" id="KW-1185">Reference proteome</keyword>
<dbReference type="Pfam" id="PF03466">
    <property type="entry name" value="LysR_substrate"/>
    <property type="match status" value="1"/>
</dbReference>
<evidence type="ECO:0000313" key="7">
    <source>
        <dbReference type="Proteomes" id="UP001652432"/>
    </source>
</evidence>
<dbReference type="Gene3D" id="1.10.10.10">
    <property type="entry name" value="Winged helix-like DNA-binding domain superfamily/Winged helix DNA-binding domain"/>
    <property type="match status" value="1"/>
</dbReference>
<dbReference type="PROSITE" id="PS50931">
    <property type="entry name" value="HTH_LYSR"/>
    <property type="match status" value="1"/>
</dbReference>
<proteinExistence type="inferred from homology"/>
<dbReference type="EMBL" id="JAOQKJ010000003">
    <property type="protein sequence ID" value="MCU6743727.1"/>
    <property type="molecule type" value="Genomic_DNA"/>
</dbReference>
<organism evidence="6 7">
    <name type="scientific">Suilimivivens aceti</name>
    <dbReference type="NCBI Taxonomy" id="2981774"/>
    <lineage>
        <taxon>Bacteria</taxon>
        <taxon>Bacillati</taxon>
        <taxon>Bacillota</taxon>
        <taxon>Clostridia</taxon>
        <taxon>Lachnospirales</taxon>
        <taxon>Lachnospiraceae</taxon>
        <taxon>Suilimivivens</taxon>
    </lineage>
</organism>
<dbReference type="RefSeq" id="WP_262573626.1">
    <property type="nucleotide sequence ID" value="NZ_JAOQKJ010000003.1"/>
</dbReference>
<dbReference type="PANTHER" id="PTHR30346">
    <property type="entry name" value="TRANSCRIPTIONAL DUAL REGULATOR HCAR-RELATED"/>
    <property type="match status" value="1"/>
</dbReference>
<evidence type="ECO:0000259" key="5">
    <source>
        <dbReference type="PROSITE" id="PS50931"/>
    </source>
</evidence>
<keyword evidence="3" id="KW-0238">DNA-binding</keyword>
<gene>
    <name evidence="6" type="ORF">OCV77_04285</name>
</gene>
<dbReference type="SUPFAM" id="SSF46785">
    <property type="entry name" value="Winged helix' DNA-binding domain"/>
    <property type="match status" value="1"/>
</dbReference>
<dbReference type="Proteomes" id="UP001652432">
    <property type="component" value="Unassembled WGS sequence"/>
</dbReference>
<evidence type="ECO:0000256" key="4">
    <source>
        <dbReference type="ARBA" id="ARBA00023163"/>
    </source>
</evidence>
<dbReference type="InterPro" id="IPR005119">
    <property type="entry name" value="LysR_subst-bd"/>
</dbReference>
<dbReference type="PANTHER" id="PTHR30346:SF9">
    <property type="entry name" value="LYSR FAMILY TRANSCRIPTIONAL REGULATOR"/>
    <property type="match status" value="1"/>
</dbReference>
<dbReference type="Gene3D" id="3.40.190.290">
    <property type="match status" value="1"/>
</dbReference>
<evidence type="ECO:0000256" key="1">
    <source>
        <dbReference type="ARBA" id="ARBA00009437"/>
    </source>
</evidence>
<keyword evidence="4" id="KW-0804">Transcription</keyword>